<name>A0A5C7BBD6_9FLAO</name>
<dbReference type="STRING" id="1123037.GCA_000425305_01458"/>
<dbReference type="InterPro" id="IPR038765">
    <property type="entry name" value="Papain-like_cys_pep_sf"/>
</dbReference>
<dbReference type="SUPFAM" id="SSF54001">
    <property type="entry name" value="Cysteine proteinases"/>
    <property type="match status" value="1"/>
</dbReference>
<dbReference type="PANTHER" id="PTHR46333">
    <property type="entry name" value="CYTOKINESIS PROTEIN 3"/>
    <property type="match status" value="1"/>
</dbReference>
<evidence type="ECO:0000259" key="1">
    <source>
        <dbReference type="SMART" id="SM00460"/>
    </source>
</evidence>
<sequence>MHMRYLLLFIVAFQSHAQISDFDHIDFSKADQAALSCKNEGLNNMPMLVYNLTSHLDTDAERFRAIYMWVCHNIANDYTLYLRNKRKRNKYQNDSIKLKTWNDRFKKEVFRKLLKQERTLCTGYAYIVQELSKLANLNCEIVHGYGRTSMTDIDELDPPNHSWNAVKLDKKWYLCDPTWASGIPDPKTNIFKFEYNDGYFLSNTNLFIINHFPQDEKWTLMENEAYLFNDFLAAPILYGKAYTNLTEHNTPKQMHQSLHKNEIVRFIYQLKKIIDIESVHFLIDDGFTNKKVKPNSITIDNQSLQLEYQFNSNGFYDVHLYISDDLISTYTFSVK</sequence>
<gene>
    <name evidence="2" type="ORF">ES692_03340</name>
</gene>
<feature type="domain" description="Transglutaminase-like" evidence="1">
    <location>
        <begin position="113"/>
        <end position="179"/>
    </location>
</feature>
<dbReference type="AlphaFoldDB" id="A0A5C7BBD6"/>
<protein>
    <recommendedName>
        <fullName evidence="1">Transglutaminase-like domain-containing protein</fullName>
    </recommendedName>
</protein>
<dbReference type="SMART" id="SM00460">
    <property type="entry name" value="TGc"/>
    <property type="match status" value="1"/>
</dbReference>
<keyword evidence="3" id="KW-1185">Reference proteome</keyword>
<reference evidence="2 3" key="1">
    <citation type="submission" date="2019-08" db="EMBL/GenBank/DDBJ databases">
        <title>Genome of Psychroserpens burtonensis ACAM 167.</title>
        <authorList>
            <person name="Bowman J.P."/>
        </authorList>
    </citation>
    <scope>NUCLEOTIDE SEQUENCE [LARGE SCALE GENOMIC DNA]</scope>
    <source>
        <strain evidence="2 3">ACAM 167</strain>
    </source>
</reference>
<dbReference type="Gene3D" id="3.10.620.30">
    <property type="match status" value="1"/>
</dbReference>
<evidence type="ECO:0000313" key="3">
    <source>
        <dbReference type="Proteomes" id="UP000321938"/>
    </source>
</evidence>
<dbReference type="OrthoDB" id="9788327at2"/>
<dbReference type="InterPro" id="IPR052557">
    <property type="entry name" value="CAP/Cytokinesis_protein"/>
</dbReference>
<comment type="caution">
    <text evidence="2">The sequence shown here is derived from an EMBL/GenBank/DDBJ whole genome shotgun (WGS) entry which is preliminary data.</text>
</comment>
<dbReference type="Pfam" id="PF01841">
    <property type="entry name" value="Transglut_core"/>
    <property type="match status" value="1"/>
</dbReference>
<accession>A0A5C7BBD6</accession>
<dbReference type="EMBL" id="VOSB01000004">
    <property type="protein sequence ID" value="TXE19330.1"/>
    <property type="molecule type" value="Genomic_DNA"/>
</dbReference>
<dbReference type="Proteomes" id="UP000321938">
    <property type="component" value="Unassembled WGS sequence"/>
</dbReference>
<organism evidence="2 3">
    <name type="scientific">Psychroserpens burtonensis</name>
    <dbReference type="NCBI Taxonomy" id="49278"/>
    <lineage>
        <taxon>Bacteria</taxon>
        <taxon>Pseudomonadati</taxon>
        <taxon>Bacteroidota</taxon>
        <taxon>Flavobacteriia</taxon>
        <taxon>Flavobacteriales</taxon>
        <taxon>Flavobacteriaceae</taxon>
        <taxon>Psychroserpens</taxon>
    </lineage>
</organism>
<dbReference type="InterPro" id="IPR002931">
    <property type="entry name" value="Transglutaminase-like"/>
</dbReference>
<proteinExistence type="predicted"/>
<dbReference type="PANTHER" id="PTHR46333:SF2">
    <property type="entry name" value="CYTOKINESIS PROTEIN 3"/>
    <property type="match status" value="1"/>
</dbReference>
<dbReference type="GO" id="GO:0005737">
    <property type="term" value="C:cytoplasm"/>
    <property type="evidence" value="ECO:0007669"/>
    <property type="project" value="TreeGrafter"/>
</dbReference>
<evidence type="ECO:0000313" key="2">
    <source>
        <dbReference type="EMBL" id="TXE19330.1"/>
    </source>
</evidence>